<feature type="signal peptide" evidence="1">
    <location>
        <begin position="1"/>
        <end position="25"/>
    </location>
</feature>
<reference evidence="2" key="1">
    <citation type="journal article" date="2013" name="Nature">
        <title>The genomes of four tapeworm species reveal adaptations to parasitism.</title>
        <authorList>
            <person name="Tsai I.J."/>
            <person name="Zarowiecki M."/>
            <person name="Holroyd N."/>
            <person name="Garciarrubio A."/>
            <person name="Sanchez-Flores A."/>
            <person name="Brooks K.L."/>
            <person name="Tracey A."/>
            <person name="Bobes R.J."/>
            <person name="Fragoso G."/>
            <person name="Sciutto E."/>
            <person name="Aslett M."/>
            <person name="Beasley H."/>
            <person name="Bennett H.M."/>
            <person name="Cai J."/>
            <person name="Camicia F."/>
            <person name="Clark R."/>
            <person name="Cucher M."/>
            <person name="De Silva N."/>
            <person name="Day T.A."/>
            <person name="Deplazes P."/>
            <person name="Estrada K."/>
            <person name="Fernandez C."/>
            <person name="Holland P.W."/>
            <person name="Hou J."/>
            <person name="Hu S."/>
            <person name="Huckvale T."/>
            <person name="Hung S.S."/>
            <person name="Kamenetzky L."/>
            <person name="Keane J.A."/>
            <person name="Kiss F."/>
            <person name="Koziol U."/>
            <person name="Lambert O."/>
            <person name="Liu K."/>
            <person name="Luo X."/>
            <person name="Luo Y."/>
            <person name="Macchiaroli N."/>
            <person name="Nichol S."/>
            <person name="Paps J."/>
            <person name="Parkinson J."/>
            <person name="Pouchkina-Stantcheva N."/>
            <person name="Riddiford N."/>
            <person name="Rosenzvit M."/>
            <person name="Salinas G."/>
            <person name="Wasmuth J.D."/>
            <person name="Zamanian M."/>
            <person name="Zheng Y."/>
            <person name="Cai X."/>
            <person name="Soberon X."/>
            <person name="Olson P.D."/>
            <person name="Laclette J.P."/>
            <person name="Brehm K."/>
            <person name="Berriman M."/>
            <person name="Garciarrubio A."/>
            <person name="Bobes R.J."/>
            <person name="Fragoso G."/>
            <person name="Sanchez-Flores A."/>
            <person name="Estrada K."/>
            <person name="Cevallos M.A."/>
            <person name="Morett E."/>
            <person name="Gonzalez V."/>
            <person name="Portillo T."/>
            <person name="Ochoa-Leyva A."/>
            <person name="Jose M.V."/>
            <person name="Sciutto E."/>
            <person name="Landa A."/>
            <person name="Jimenez L."/>
            <person name="Valdes V."/>
            <person name="Carrero J.C."/>
            <person name="Larralde C."/>
            <person name="Morales-Montor J."/>
            <person name="Limon-Lason J."/>
            <person name="Soberon X."/>
            <person name="Laclette J.P."/>
        </authorList>
    </citation>
    <scope>NUCLEOTIDE SEQUENCE [LARGE SCALE GENOMIC DNA]</scope>
</reference>
<keyword evidence="3" id="KW-1185">Reference proteome</keyword>
<keyword evidence="1" id="KW-0732">Signal</keyword>
<dbReference type="EMBL" id="LN902846">
    <property type="protein sequence ID" value="CDI97786.1"/>
    <property type="molecule type" value="Genomic_DNA"/>
</dbReference>
<dbReference type="AlphaFoldDB" id="A0A087VZL0"/>
<feature type="chain" id="PRO_5001831682" evidence="1">
    <location>
        <begin position="26"/>
        <end position="112"/>
    </location>
</feature>
<evidence type="ECO:0000313" key="3">
    <source>
        <dbReference type="Proteomes" id="UP000017246"/>
    </source>
</evidence>
<reference evidence="2" key="2">
    <citation type="submission" date="2015-11" db="EMBL/GenBank/DDBJ databases">
        <authorList>
            <person name="Zhang Y."/>
            <person name="Guo Z."/>
        </authorList>
    </citation>
    <scope>NUCLEOTIDE SEQUENCE</scope>
</reference>
<protein>
    <submittedName>
        <fullName evidence="2">Expressed conserved protein</fullName>
    </submittedName>
</protein>
<dbReference type="OrthoDB" id="6259906at2759"/>
<dbReference type="Proteomes" id="UP000017246">
    <property type="component" value="Unassembled WGS sequence"/>
</dbReference>
<accession>A0A087VZL0</accession>
<dbReference type="OMA" id="NAYYAKC"/>
<organism evidence="2 3">
    <name type="scientific">Echinococcus multilocularis</name>
    <name type="common">Fox tapeworm</name>
    <dbReference type="NCBI Taxonomy" id="6211"/>
    <lineage>
        <taxon>Eukaryota</taxon>
        <taxon>Metazoa</taxon>
        <taxon>Spiralia</taxon>
        <taxon>Lophotrochozoa</taxon>
        <taxon>Platyhelminthes</taxon>
        <taxon>Cestoda</taxon>
        <taxon>Eucestoda</taxon>
        <taxon>Cyclophyllidea</taxon>
        <taxon>Taeniidae</taxon>
        <taxon>Echinococcus</taxon>
    </lineage>
</organism>
<gene>
    <name evidence="2" type="ORF">EmuJ_000158900</name>
</gene>
<proteinExistence type="predicted"/>
<evidence type="ECO:0000313" key="2">
    <source>
        <dbReference type="EMBL" id="CDI97786.1"/>
    </source>
</evidence>
<evidence type="ECO:0000256" key="1">
    <source>
        <dbReference type="SAM" id="SignalP"/>
    </source>
</evidence>
<name>A0A087VZL0_ECHMU</name>
<sequence length="112" mass="12289">MSAPKRRLTFVNAHLLFALLVAVVADDADYASTPPWYSRLIKKLNTTLVQNAYYAKCLVDSPVSTIDCKGVAYGAGLRAEAAKDSARYYASATGDYRCGHFVGQCVIRQYSK</sequence>